<sequence length="80" mass="9521">MPVIFRYKGYKFFFYSNEGDPLEPAHIHIRDADAEAKFWLTPLVQLARNDGFNAKALKELTEIVRIHNRLFLEAWNEYFS</sequence>
<dbReference type="RefSeq" id="WP_061798564.1">
    <property type="nucleotide sequence ID" value="NZ_CABITV010000005.1"/>
</dbReference>
<dbReference type="Proteomes" id="UP000215134">
    <property type="component" value="Chromosome 1"/>
</dbReference>
<protein>
    <recommendedName>
        <fullName evidence="3">DUF4160 domain-containing protein</fullName>
    </recommendedName>
</protein>
<evidence type="ECO:0008006" key="3">
    <source>
        <dbReference type="Google" id="ProtNLM"/>
    </source>
</evidence>
<reference evidence="1 2" key="1">
    <citation type="submission" date="2017-06" db="EMBL/GenBank/DDBJ databases">
        <authorList>
            <consortium name="Pathogen Informatics"/>
        </authorList>
    </citation>
    <scope>NUCLEOTIDE SEQUENCE [LARGE SCALE GENOMIC DNA]</scope>
    <source>
        <strain evidence="1 2">NCTC12148</strain>
    </source>
</reference>
<dbReference type="Pfam" id="PF13711">
    <property type="entry name" value="DUF4160"/>
    <property type="match status" value="1"/>
</dbReference>
<dbReference type="EMBL" id="LT906479">
    <property type="protein sequence ID" value="SNW05046.1"/>
    <property type="molecule type" value="Genomic_DNA"/>
</dbReference>
<organism evidence="1 2">
    <name type="scientific">Serratia ficaria</name>
    <dbReference type="NCBI Taxonomy" id="61651"/>
    <lineage>
        <taxon>Bacteria</taxon>
        <taxon>Pseudomonadati</taxon>
        <taxon>Pseudomonadota</taxon>
        <taxon>Gammaproteobacteria</taxon>
        <taxon>Enterobacterales</taxon>
        <taxon>Yersiniaceae</taxon>
        <taxon>Serratia</taxon>
    </lineage>
</organism>
<dbReference type="InterPro" id="IPR025427">
    <property type="entry name" value="DUF4160"/>
</dbReference>
<proteinExistence type="predicted"/>
<dbReference type="STRING" id="1411141.GCA_001590885_03331"/>
<dbReference type="OrthoDB" id="122670at2"/>
<accession>A0A240CCR2</accession>
<gene>
    <name evidence="1" type="ORF">SAMEA4384070_04154</name>
</gene>
<dbReference type="GeneID" id="75029274"/>
<evidence type="ECO:0000313" key="1">
    <source>
        <dbReference type="EMBL" id="SNW05046.1"/>
    </source>
</evidence>
<name>A0A240CCR2_SERFI</name>
<keyword evidence="2" id="KW-1185">Reference proteome</keyword>
<dbReference type="KEGG" id="sfj:SAMEA4384070_4154"/>
<evidence type="ECO:0000313" key="2">
    <source>
        <dbReference type="Proteomes" id="UP000215134"/>
    </source>
</evidence>
<dbReference type="AlphaFoldDB" id="A0A240CCR2"/>